<evidence type="ECO:0000313" key="1">
    <source>
        <dbReference type="EMBL" id="CAD6539215.1"/>
    </source>
</evidence>
<dbReference type="Proteomes" id="UP000598032">
    <property type="component" value="Unassembled WGS sequence"/>
</dbReference>
<keyword evidence="2" id="KW-1185">Reference proteome</keyword>
<comment type="caution">
    <text evidence="1">The sequence shown here is derived from an EMBL/GenBank/DDBJ whole genome shotgun (WGS) entry which is preliminary data.</text>
</comment>
<gene>
    <name evidence="1" type="ORF">LMG28140_03347</name>
</gene>
<evidence type="ECO:0000313" key="2">
    <source>
        <dbReference type="Proteomes" id="UP000598032"/>
    </source>
</evidence>
<name>A0ABM8NR01_9BURK</name>
<sequence length="94" mass="10320">MMDVPVRKHPMPEIAAFVTELRAAFGDATIDQAVASGKAGEPTFFARENGRTVGTKASDNPNCWPVDNSVRDRHYCRGCDGSCIGTETRCSQWR</sequence>
<proteinExistence type="predicted"/>
<dbReference type="EMBL" id="CAJHCP010000007">
    <property type="protein sequence ID" value="CAD6539215.1"/>
    <property type="molecule type" value="Genomic_DNA"/>
</dbReference>
<protein>
    <submittedName>
        <fullName evidence="1">Uncharacterized protein</fullName>
    </submittedName>
</protein>
<reference evidence="1 2" key="1">
    <citation type="submission" date="2020-10" db="EMBL/GenBank/DDBJ databases">
        <authorList>
            <person name="Peeters C."/>
        </authorList>
    </citation>
    <scope>NUCLEOTIDE SEQUENCE [LARGE SCALE GENOMIC DNA]</scope>
    <source>
        <strain evidence="1 2">LMG 28140</strain>
    </source>
</reference>
<organism evidence="1 2">
    <name type="scientific">Paraburkholderia metrosideri</name>
    <dbReference type="NCBI Taxonomy" id="580937"/>
    <lineage>
        <taxon>Bacteria</taxon>
        <taxon>Pseudomonadati</taxon>
        <taxon>Pseudomonadota</taxon>
        <taxon>Betaproteobacteria</taxon>
        <taxon>Burkholderiales</taxon>
        <taxon>Burkholderiaceae</taxon>
        <taxon>Paraburkholderia</taxon>
    </lineage>
</organism>
<accession>A0ABM8NR01</accession>